<feature type="region of interest" description="Disordered" evidence="1">
    <location>
        <begin position="58"/>
        <end position="83"/>
    </location>
</feature>
<evidence type="ECO:0000313" key="2">
    <source>
        <dbReference type="EMBL" id="GAA1690332.1"/>
    </source>
</evidence>
<gene>
    <name evidence="2" type="ORF">GCM10009745_39450</name>
</gene>
<evidence type="ECO:0000256" key="1">
    <source>
        <dbReference type="SAM" id="MobiDB-lite"/>
    </source>
</evidence>
<dbReference type="Proteomes" id="UP001500280">
    <property type="component" value="Unassembled WGS sequence"/>
</dbReference>
<accession>A0ABN2HMK0</accession>
<feature type="compositionally biased region" description="Basic and acidic residues" evidence="1">
    <location>
        <begin position="73"/>
        <end position="83"/>
    </location>
</feature>
<evidence type="ECO:0000313" key="3">
    <source>
        <dbReference type="Proteomes" id="UP001500280"/>
    </source>
</evidence>
<dbReference type="RefSeq" id="WP_344153713.1">
    <property type="nucleotide sequence ID" value="NZ_BAAANF010000014.1"/>
</dbReference>
<comment type="caution">
    <text evidence="2">The sequence shown here is derived from an EMBL/GenBank/DDBJ whole genome shotgun (WGS) entry which is preliminary data.</text>
</comment>
<sequence>MDELLGRWQRGWPLSRGWTNYTSTEHVIVVQVGEPDRRLELFTTDEHAEAAARLALAAPHPPGTTRPTVITTDLRHHGDSATT</sequence>
<dbReference type="EMBL" id="BAAANF010000014">
    <property type="protein sequence ID" value="GAA1690332.1"/>
    <property type="molecule type" value="Genomic_DNA"/>
</dbReference>
<organism evidence="2 3">
    <name type="scientific">Kribbella yunnanensis</name>
    <dbReference type="NCBI Taxonomy" id="190194"/>
    <lineage>
        <taxon>Bacteria</taxon>
        <taxon>Bacillati</taxon>
        <taxon>Actinomycetota</taxon>
        <taxon>Actinomycetes</taxon>
        <taxon>Propionibacteriales</taxon>
        <taxon>Kribbellaceae</taxon>
        <taxon>Kribbella</taxon>
    </lineage>
</organism>
<protein>
    <submittedName>
        <fullName evidence="2">Uncharacterized protein</fullName>
    </submittedName>
</protein>
<name>A0ABN2HMK0_9ACTN</name>
<reference evidence="2 3" key="1">
    <citation type="journal article" date="2019" name="Int. J. Syst. Evol. Microbiol.">
        <title>The Global Catalogue of Microorganisms (GCM) 10K type strain sequencing project: providing services to taxonomists for standard genome sequencing and annotation.</title>
        <authorList>
            <consortium name="The Broad Institute Genomics Platform"/>
            <consortium name="The Broad Institute Genome Sequencing Center for Infectious Disease"/>
            <person name="Wu L."/>
            <person name="Ma J."/>
        </authorList>
    </citation>
    <scope>NUCLEOTIDE SEQUENCE [LARGE SCALE GENOMIC DNA]</scope>
    <source>
        <strain evidence="2 3">JCM 14307</strain>
    </source>
</reference>
<keyword evidence="3" id="KW-1185">Reference proteome</keyword>
<proteinExistence type="predicted"/>